<feature type="region of interest" description="Disordered" evidence="1">
    <location>
        <begin position="1"/>
        <end position="30"/>
    </location>
</feature>
<evidence type="ECO:0000313" key="3">
    <source>
        <dbReference type="Proteomes" id="UP000242877"/>
    </source>
</evidence>
<sequence>MVAEVHSHHHPHRHRSSDRRHHTYENGSTKDIVLGPLDVLKIGIGRSLKKHSESSSREITTRRSRSIDSSSMASHYQNHSSHSFFQEPERIHEPAYSARDRSRDGPNDIVGYIDGAPVVRPPKNSQYIHYDPPARYSNQPREGRQRLKSSSTKRTRSLPSRWKRRRTSFFERFMGWSLT</sequence>
<reference evidence="2 3" key="1">
    <citation type="journal article" date="2016" name="Genome Biol. Evol.">
        <title>Divergent and convergent evolution of fungal pathogenicity.</title>
        <authorList>
            <person name="Shang Y."/>
            <person name="Xiao G."/>
            <person name="Zheng P."/>
            <person name="Cen K."/>
            <person name="Zhan S."/>
            <person name="Wang C."/>
        </authorList>
    </citation>
    <scope>NUCLEOTIDE SEQUENCE [LARGE SCALE GENOMIC DNA]</scope>
    <source>
        <strain evidence="2 3">ARSEF 7405</strain>
    </source>
</reference>
<protein>
    <submittedName>
        <fullName evidence="2">Uncharacterized protein</fullName>
    </submittedName>
</protein>
<organism evidence="2 3">
    <name type="scientific">Ascosphaera apis ARSEF 7405</name>
    <dbReference type="NCBI Taxonomy" id="392613"/>
    <lineage>
        <taxon>Eukaryota</taxon>
        <taxon>Fungi</taxon>
        <taxon>Dikarya</taxon>
        <taxon>Ascomycota</taxon>
        <taxon>Pezizomycotina</taxon>
        <taxon>Eurotiomycetes</taxon>
        <taxon>Eurotiomycetidae</taxon>
        <taxon>Onygenales</taxon>
        <taxon>Ascosphaeraceae</taxon>
        <taxon>Ascosphaera</taxon>
    </lineage>
</organism>
<feature type="compositionally biased region" description="Basic residues" evidence="1">
    <location>
        <begin position="7"/>
        <end position="22"/>
    </location>
</feature>
<feature type="region of interest" description="Disordered" evidence="1">
    <location>
        <begin position="47"/>
        <end position="160"/>
    </location>
</feature>
<evidence type="ECO:0000313" key="2">
    <source>
        <dbReference type="EMBL" id="KZZ87202.1"/>
    </source>
</evidence>
<gene>
    <name evidence="2" type="ORF">AAP_05841</name>
</gene>
<keyword evidence="3" id="KW-1185">Reference proteome</keyword>
<feature type="compositionally biased region" description="Basic residues" evidence="1">
    <location>
        <begin position="151"/>
        <end position="160"/>
    </location>
</feature>
<proteinExistence type="predicted"/>
<name>A0A162ICV2_9EURO</name>
<evidence type="ECO:0000256" key="1">
    <source>
        <dbReference type="SAM" id="MobiDB-lite"/>
    </source>
</evidence>
<dbReference type="AlphaFoldDB" id="A0A162ICV2"/>
<feature type="compositionally biased region" description="Basic and acidic residues" evidence="1">
    <location>
        <begin position="50"/>
        <end position="61"/>
    </location>
</feature>
<feature type="compositionally biased region" description="Polar residues" evidence="1">
    <location>
        <begin position="72"/>
        <end position="84"/>
    </location>
</feature>
<dbReference type="Proteomes" id="UP000242877">
    <property type="component" value="Unassembled WGS sequence"/>
</dbReference>
<feature type="compositionally biased region" description="Basic and acidic residues" evidence="1">
    <location>
        <begin position="87"/>
        <end position="106"/>
    </location>
</feature>
<accession>A0A162ICV2</accession>
<dbReference type="EMBL" id="AZGZ01000037">
    <property type="protein sequence ID" value="KZZ87202.1"/>
    <property type="molecule type" value="Genomic_DNA"/>
</dbReference>
<comment type="caution">
    <text evidence="2">The sequence shown here is derived from an EMBL/GenBank/DDBJ whole genome shotgun (WGS) entry which is preliminary data.</text>
</comment>
<dbReference type="VEuPathDB" id="FungiDB:AAP_05841"/>